<dbReference type="OrthoDB" id="430207at2759"/>
<dbReference type="STRING" id="78410.A0A0P7BQI0"/>
<keyword evidence="4" id="KW-1133">Transmembrane helix</keyword>
<feature type="region of interest" description="Disordered" evidence="7">
    <location>
        <begin position="103"/>
        <end position="122"/>
    </location>
</feature>
<sequence length="282" mass="31244">MIAARAHTRVQAVAQTLKTRLKPTPLNQSRSSATNSSPPTKTWFENARQILRQSAVGRLAGSYAQVQARYPYRTQVCSILVVWLCGDLSAQLLFPAQTNQEQSEAKESTRLGGNHDRTPISSYDPGRTLRHLTVGVVASIPTFKWFMLLQRNFNFESKLASILTRVVVQQLVYTPIFNTYFFSMQSLLSGVSLNDTIKRLKLTLPTSIVNGMKVWTGVALVSFTVVPPQFRSVFSGCVAVFWQTYLSWMNQVAAVAVETRGPGSLKVAPGIHFKTSKGLASE</sequence>
<evidence type="ECO:0000256" key="2">
    <source>
        <dbReference type="ARBA" id="ARBA00006824"/>
    </source>
</evidence>
<name>A0A0P7BQI0_9HYPO</name>
<evidence type="ECO:0000313" key="9">
    <source>
        <dbReference type="Proteomes" id="UP000050424"/>
    </source>
</evidence>
<evidence type="ECO:0000313" key="8">
    <source>
        <dbReference type="EMBL" id="KPM46344.1"/>
    </source>
</evidence>
<dbReference type="GO" id="GO:0005739">
    <property type="term" value="C:mitochondrion"/>
    <property type="evidence" value="ECO:0007669"/>
    <property type="project" value="TreeGrafter"/>
</dbReference>
<dbReference type="Proteomes" id="UP000050424">
    <property type="component" value="Unassembled WGS sequence"/>
</dbReference>
<keyword evidence="5" id="KW-0472">Membrane</keyword>
<evidence type="ECO:0000256" key="6">
    <source>
        <dbReference type="RuleBase" id="RU363053"/>
    </source>
</evidence>
<dbReference type="Pfam" id="PF04117">
    <property type="entry name" value="Mpv17_PMP22"/>
    <property type="match status" value="1"/>
</dbReference>
<dbReference type="GO" id="GO:0016020">
    <property type="term" value="C:membrane"/>
    <property type="evidence" value="ECO:0007669"/>
    <property type="project" value="UniProtKB-SubCell"/>
</dbReference>
<dbReference type="PANTHER" id="PTHR11266">
    <property type="entry name" value="PEROXISOMAL MEMBRANE PROTEIN 2, PXMP2 MPV17"/>
    <property type="match status" value="1"/>
</dbReference>
<comment type="subcellular location">
    <subcellularLocation>
        <location evidence="1">Membrane</location>
        <topology evidence="1">Multi-pass membrane protein</topology>
    </subcellularLocation>
</comment>
<proteinExistence type="inferred from homology"/>
<protein>
    <recommendedName>
        <fullName evidence="10">Protein SYM1</fullName>
    </recommendedName>
</protein>
<gene>
    <name evidence="8" type="ORF">AK830_g82</name>
</gene>
<evidence type="ECO:0000256" key="7">
    <source>
        <dbReference type="SAM" id="MobiDB-lite"/>
    </source>
</evidence>
<dbReference type="PANTHER" id="PTHR11266:SF113">
    <property type="entry name" value="MEMBRANE PROTEIN, MPV17_PMP22 FAMILY, PUTATIVE (AFU_ORTHOLOGUE AFUA_1G13840)-RELATED"/>
    <property type="match status" value="1"/>
</dbReference>
<evidence type="ECO:0000256" key="5">
    <source>
        <dbReference type="ARBA" id="ARBA00023136"/>
    </source>
</evidence>
<keyword evidence="3" id="KW-0812">Transmembrane</keyword>
<comment type="similarity">
    <text evidence="2 6">Belongs to the peroxisomal membrane protein PXMP2/4 family.</text>
</comment>
<evidence type="ECO:0008006" key="10">
    <source>
        <dbReference type="Google" id="ProtNLM"/>
    </source>
</evidence>
<organism evidence="8 9">
    <name type="scientific">Neonectria ditissima</name>
    <dbReference type="NCBI Taxonomy" id="78410"/>
    <lineage>
        <taxon>Eukaryota</taxon>
        <taxon>Fungi</taxon>
        <taxon>Dikarya</taxon>
        <taxon>Ascomycota</taxon>
        <taxon>Pezizomycotina</taxon>
        <taxon>Sordariomycetes</taxon>
        <taxon>Hypocreomycetidae</taxon>
        <taxon>Hypocreales</taxon>
        <taxon>Nectriaceae</taxon>
        <taxon>Neonectria</taxon>
    </lineage>
</organism>
<feature type="compositionally biased region" description="Basic and acidic residues" evidence="7">
    <location>
        <begin position="103"/>
        <end position="118"/>
    </location>
</feature>
<accession>A0A0P7BQI0</accession>
<evidence type="ECO:0000256" key="1">
    <source>
        <dbReference type="ARBA" id="ARBA00004141"/>
    </source>
</evidence>
<reference evidence="8 9" key="1">
    <citation type="submission" date="2015-09" db="EMBL/GenBank/DDBJ databases">
        <title>Draft genome of a European isolate of the apple canker pathogen Neonectria ditissima.</title>
        <authorList>
            <person name="Gomez-Cortecero A."/>
            <person name="Harrison R.J."/>
            <person name="Armitage A.D."/>
        </authorList>
    </citation>
    <scope>NUCLEOTIDE SEQUENCE [LARGE SCALE GENOMIC DNA]</scope>
    <source>
        <strain evidence="8 9">R09/05</strain>
    </source>
</reference>
<evidence type="ECO:0000256" key="4">
    <source>
        <dbReference type="ARBA" id="ARBA00022989"/>
    </source>
</evidence>
<keyword evidence="9" id="KW-1185">Reference proteome</keyword>
<dbReference type="InterPro" id="IPR007248">
    <property type="entry name" value="Mpv17_PMP22"/>
</dbReference>
<feature type="region of interest" description="Disordered" evidence="7">
    <location>
        <begin position="19"/>
        <end position="41"/>
    </location>
</feature>
<feature type="compositionally biased region" description="Polar residues" evidence="7">
    <location>
        <begin position="25"/>
        <end position="40"/>
    </location>
</feature>
<dbReference type="AlphaFoldDB" id="A0A0P7BQI0"/>
<evidence type="ECO:0000256" key="3">
    <source>
        <dbReference type="ARBA" id="ARBA00022692"/>
    </source>
</evidence>
<comment type="caution">
    <text evidence="8">The sequence shown here is derived from an EMBL/GenBank/DDBJ whole genome shotgun (WGS) entry which is preliminary data.</text>
</comment>
<dbReference type="EMBL" id="LKCW01000001">
    <property type="protein sequence ID" value="KPM46344.1"/>
    <property type="molecule type" value="Genomic_DNA"/>
</dbReference>